<dbReference type="STRING" id="84022.CACET_c01970"/>
<name>A0A0D8I950_9CLOT</name>
<keyword evidence="2" id="KW-1185">Reference proteome</keyword>
<sequence length="311" mass="34793">MGEVRRTSIGGQALIEGVMMRGPKEVAIVVRTPDQQLTVKKQAVSGIVSKYKLNKIPLLRGAVALIDSMVLGMRSLTYSAEMIEEGIEDEEPGKFEKFMEKVFKDKAGDVLLYISVAIAIMMSIGIFIIVPTFIASFLGKYISSNFALNLVEGVVRLTMFLTYIVLISRIKDIQRVFQYHGAEHKAIYCYEHGEELTVENTRKYTTLHPRCGTSFLFIVMMVSIILFSTVGWPNPLVRALTRLALMPVVAGISYEIIKFGGRSNAPIMKLVNYPGLMMQKLTTLEPDDGQLEVAIEALKNVLVDNEEETKW</sequence>
<dbReference type="InterPro" id="IPR010787">
    <property type="entry name" value="DUF1385"/>
</dbReference>
<dbReference type="PANTHER" id="PTHR42867:SF1">
    <property type="entry name" value="MEMBRANE PROTEIN-RELATED"/>
    <property type="match status" value="1"/>
</dbReference>
<dbReference type="AlphaFoldDB" id="A0A0D8I950"/>
<accession>A0A0D8I950</accession>
<dbReference type="Pfam" id="PF07136">
    <property type="entry name" value="DUF1385"/>
    <property type="match status" value="1"/>
</dbReference>
<dbReference type="PATRIC" id="fig|84022.5.peg.1942"/>
<proteinExistence type="predicted"/>
<evidence type="ECO:0000313" key="1">
    <source>
        <dbReference type="EMBL" id="AKL93713.1"/>
    </source>
</evidence>
<dbReference type="OrthoDB" id="9784805at2"/>
<organism evidence="1 2">
    <name type="scientific">Clostridium aceticum</name>
    <dbReference type="NCBI Taxonomy" id="84022"/>
    <lineage>
        <taxon>Bacteria</taxon>
        <taxon>Bacillati</taxon>
        <taxon>Bacillota</taxon>
        <taxon>Clostridia</taxon>
        <taxon>Eubacteriales</taxon>
        <taxon>Clostridiaceae</taxon>
        <taxon>Clostridium</taxon>
    </lineage>
</organism>
<dbReference type="PANTHER" id="PTHR42867">
    <property type="entry name" value="MEMBRANE PROTEIN-RELATED"/>
    <property type="match status" value="1"/>
</dbReference>
<gene>
    <name evidence="1" type="ORF">CACET_c01970</name>
</gene>
<protein>
    <submittedName>
        <fullName evidence="1">Uncharacterized protein</fullName>
    </submittedName>
</protein>
<dbReference type="Proteomes" id="UP000035704">
    <property type="component" value="Chromosome"/>
</dbReference>
<evidence type="ECO:0000313" key="2">
    <source>
        <dbReference type="Proteomes" id="UP000035704"/>
    </source>
</evidence>
<reference evidence="1 2" key="1">
    <citation type="submission" date="2014-10" db="EMBL/GenBank/DDBJ databases">
        <title>Genome sequence of Clostridium aceticum DSM 1496.</title>
        <authorList>
            <person name="Poehlein A."/>
            <person name="Schiel-Bengelsdorf B."/>
            <person name="Gottschalk G."/>
            <person name="Duerre P."/>
            <person name="Daniel R."/>
        </authorList>
    </citation>
    <scope>NUCLEOTIDE SEQUENCE [LARGE SCALE GENOMIC DNA]</scope>
    <source>
        <strain evidence="1 2">DSM 1496</strain>
    </source>
</reference>
<dbReference type="RefSeq" id="WP_044826051.1">
    <property type="nucleotide sequence ID" value="NZ_CP009687.1"/>
</dbReference>
<dbReference type="EMBL" id="CP009687">
    <property type="protein sequence ID" value="AKL93713.1"/>
    <property type="molecule type" value="Genomic_DNA"/>
</dbReference>
<dbReference type="KEGG" id="cace:CACET_c01970"/>